<feature type="compositionally biased region" description="Polar residues" evidence="1">
    <location>
        <begin position="43"/>
        <end position="61"/>
    </location>
</feature>
<dbReference type="OrthoDB" id="4230923at2759"/>
<dbReference type="Proteomes" id="UP001063166">
    <property type="component" value="Unassembled WGS sequence"/>
</dbReference>
<dbReference type="EMBL" id="BRPK01000015">
    <property type="protein sequence ID" value="GLB43952.1"/>
    <property type="molecule type" value="Genomic_DNA"/>
</dbReference>
<comment type="caution">
    <text evidence="2">The sequence shown here is derived from an EMBL/GenBank/DDBJ whole genome shotgun (WGS) entry which is preliminary data.</text>
</comment>
<evidence type="ECO:0000256" key="1">
    <source>
        <dbReference type="SAM" id="MobiDB-lite"/>
    </source>
</evidence>
<evidence type="ECO:0000313" key="2">
    <source>
        <dbReference type="EMBL" id="GLB43952.1"/>
    </source>
</evidence>
<gene>
    <name evidence="2" type="ORF">LshimejAT787_1501360</name>
</gene>
<proteinExistence type="predicted"/>
<reference evidence="2" key="1">
    <citation type="submission" date="2022-07" db="EMBL/GenBank/DDBJ databases">
        <title>The genome of Lyophyllum shimeji provides insight into the initial evolution of ectomycorrhizal fungal genome.</title>
        <authorList>
            <person name="Kobayashi Y."/>
            <person name="Shibata T."/>
            <person name="Hirakawa H."/>
            <person name="Shigenobu S."/>
            <person name="Nishiyama T."/>
            <person name="Yamada A."/>
            <person name="Hasebe M."/>
            <person name="Kawaguchi M."/>
        </authorList>
    </citation>
    <scope>NUCLEOTIDE SEQUENCE</scope>
    <source>
        <strain evidence="2">AT787</strain>
    </source>
</reference>
<accession>A0A9P3PZ88</accession>
<protein>
    <submittedName>
        <fullName evidence="2">Uncharacterized protein</fullName>
    </submittedName>
</protein>
<name>A0A9P3PZ88_LYOSH</name>
<dbReference type="AlphaFoldDB" id="A0A9P3PZ88"/>
<organism evidence="2 3">
    <name type="scientific">Lyophyllum shimeji</name>
    <name type="common">Hon-shimeji</name>
    <name type="synonym">Tricholoma shimeji</name>
    <dbReference type="NCBI Taxonomy" id="47721"/>
    <lineage>
        <taxon>Eukaryota</taxon>
        <taxon>Fungi</taxon>
        <taxon>Dikarya</taxon>
        <taxon>Basidiomycota</taxon>
        <taxon>Agaricomycotina</taxon>
        <taxon>Agaricomycetes</taxon>
        <taxon>Agaricomycetidae</taxon>
        <taxon>Agaricales</taxon>
        <taxon>Tricholomatineae</taxon>
        <taxon>Lyophyllaceae</taxon>
        <taxon>Lyophyllum</taxon>
    </lineage>
</organism>
<keyword evidence="3" id="KW-1185">Reference proteome</keyword>
<sequence length="106" mass="11579">MVHLVHSQKLCDDLDHRFPENSMPFFPTGEAWTWASAPPKRTSPPQACPTTDAPDQQSDADSTGDDVPPPPPPPLHRQSTLDDFGYSATTSLQLQHHCHTGPAPSQ</sequence>
<feature type="region of interest" description="Disordered" evidence="1">
    <location>
        <begin position="27"/>
        <end position="106"/>
    </location>
</feature>
<evidence type="ECO:0000313" key="3">
    <source>
        <dbReference type="Proteomes" id="UP001063166"/>
    </source>
</evidence>